<dbReference type="RefSeq" id="WP_136739674.1">
    <property type="nucleotide sequence ID" value="NZ_SUMB01000003.1"/>
</dbReference>
<sequence length="69" mass="7624">MERAPVIVHPPSPTGGLRGEILEGLARGPRDLVEFLRRAGLDEGVIDVDDSRLIEWRGSRADKWGSELC</sequence>
<dbReference type="OrthoDB" id="4255520at2"/>
<organism evidence="1 2">
    <name type="scientific">Streptomyces piniterrae</name>
    <dbReference type="NCBI Taxonomy" id="2571125"/>
    <lineage>
        <taxon>Bacteria</taxon>
        <taxon>Bacillati</taxon>
        <taxon>Actinomycetota</taxon>
        <taxon>Actinomycetes</taxon>
        <taxon>Kitasatosporales</taxon>
        <taxon>Streptomycetaceae</taxon>
        <taxon>Streptomyces</taxon>
    </lineage>
</organism>
<dbReference type="Proteomes" id="UP000308697">
    <property type="component" value="Unassembled WGS sequence"/>
</dbReference>
<keyword evidence="2" id="KW-1185">Reference proteome</keyword>
<evidence type="ECO:0000313" key="1">
    <source>
        <dbReference type="EMBL" id="TJZ55866.1"/>
    </source>
</evidence>
<comment type="caution">
    <text evidence="1">The sequence shown here is derived from an EMBL/GenBank/DDBJ whole genome shotgun (WGS) entry which is preliminary data.</text>
</comment>
<proteinExistence type="predicted"/>
<gene>
    <name evidence="1" type="ORF">FCH28_11295</name>
</gene>
<dbReference type="EMBL" id="SUMB01000003">
    <property type="protein sequence ID" value="TJZ55866.1"/>
    <property type="molecule type" value="Genomic_DNA"/>
</dbReference>
<protein>
    <submittedName>
        <fullName evidence="1">Uncharacterized protein</fullName>
    </submittedName>
</protein>
<accession>A0A4U0NNB4</accession>
<dbReference type="AlphaFoldDB" id="A0A4U0NNB4"/>
<reference evidence="1 2" key="1">
    <citation type="submission" date="2019-04" db="EMBL/GenBank/DDBJ databases">
        <title>Streptomyces piniterrae sp. nov., a heliquinomycin-producing actinomycete isolated from rhizosphere soil of Pinus yunnanensis.</title>
        <authorList>
            <person name="Zhuang X."/>
            <person name="Zhao J."/>
        </authorList>
    </citation>
    <scope>NUCLEOTIDE SEQUENCE [LARGE SCALE GENOMIC DNA]</scope>
    <source>
        <strain evidence="2">jys28</strain>
    </source>
</reference>
<name>A0A4U0NNB4_9ACTN</name>
<evidence type="ECO:0000313" key="2">
    <source>
        <dbReference type="Proteomes" id="UP000308697"/>
    </source>
</evidence>